<reference evidence="2 3" key="1">
    <citation type="submission" date="2019-07" db="EMBL/GenBank/DDBJ databases">
        <title>Venturia inaequalis Genome Resource.</title>
        <authorList>
            <person name="Lichtner F.J."/>
        </authorList>
    </citation>
    <scope>NUCLEOTIDE SEQUENCE [LARGE SCALE GENOMIC DNA]</scope>
    <source>
        <strain evidence="2 3">DMI_063113</strain>
    </source>
</reference>
<dbReference type="EMBL" id="WNWR01000026">
    <property type="protein sequence ID" value="KAE9993577.1"/>
    <property type="molecule type" value="Genomic_DNA"/>
</dbReference>
<keyword evidence="3" id="KW-1185">Reference proteome</keyword>
<feature type="signal peptide" evidence="1">
    <location>
        <begin position="1"/>
        <end position="16"/>
    </location>
</feature>
<gene>
    <name evidence="2" type="ORF">EG327_004336</name>
</gene>
<keyword evidence="1" id="KW-0732">Signal</keyword>
<proteinExistence type="predicted"/>
<dbReference type="AlphaFoldDB" id="A0A8H3VU23"/>
<organism evidence="2 3">
    <name type="scientific">Venturia inaequalis</name>
    <name type="common">Apple scab fungus</name>
    <dbReference type="NCBI Taxonomy" id="5025"/>
    <lineage>
        <taxon>Eukaryota</taxon>
        <taxon>Fungi</taxon>
        <taxon>Dikarya</taxon>
        <taxon>Ascomycota</taxon>
        <taxon>Pezizomycotina</taxon>
        <taxon>Dothideomycetes</taxon>
        <taxon>Pleosporomycetidae</taxon>
        <taxon>Venturiales</taxon>
        <taxon>Venturiaceae</taxon>
        <taxon>Venturia</taxon>
    </lineage>
</organism>
<protein>
    <submittedName>
        <fullName evidence="2">Uncharacterized protein</fullName>
    </submittedName>
</protein>
<sequence length="210" mass="20462">MRIPIILLTLPILTLATPNLEKRQTTDSKPSLLSSAVSQLISLYIPTSVYPALSSAAAAHTLTGDVASLLASALTATAIPAWISAVPTQYSANIASLESRVSELRGAVSVGSIEGAPRVVTTTGDGGVVAVTTVPGASASGTGTAGGASMTMLTGTNTRSAMATGTGGSGSGSTQAAASTSRSSSGFAMATEVPAAIMGVAGLLGLVVAL</sequence>
<feature type="chain" id="PRO_5034002663" evidence="1">
    <location>
        <begin position="17"/>
        <end position="210"/>
    </location>
</feature>
<name>A0A8H3VU23_VENIN</name>
<accession>A0A8H3VU23</accession>
<evidence type="ECO:0000256" key="1">
    <source>
        <dbReference type="SAM" id="SignalP"/>
    </source>
</evidence>
<evidence type="ECO:0000313" key="3">
    <source>
        <dbReference type="Proteomes" id="UP000490939"/>
    </source>
</evidence>
<comment type="caution">
    <text evidence="2">The sequence shown here is derived from an EMBL/GenBank/DDBJ whole genome shotgun (WGS) entry which is preliminary data.</text>
</comment>
<dbReference type="Proteomes" id="UP000490939">
    <property type="component" value="Unassembled WGS sequence"/>
</dbReference>
<evidence type="ECO:0000313" key="2">
    <source>
        <dbReference type="EMBL" id="KAE9993577.1"/>
    </source>
</evidence>